<evidence type="ECO:0000313" key="3">
    <source>
        <dbReference type="Proteomes" id="UP001143474"/>
    </source>
</evidence>
<evidence type="ECO:0000313" key="2">
    <source>
        <dbReference type="EMBL" id="GLK15264.1"/>
    </source>
</evidence>
<name>A0A9W6MHV4_9ACTN</name>
<evidence type="ECO:0000256" key="1">
    <source>
        <dbReference type="SAM" id="SignalP"/>
    </source>
</evidence>
<accession>A0A9W6MHV4</accession>
<dbReference type="Proteomes" id="UP001143474">
    <property type="component" value="Unassembled WGS sequence"/>
</dbReference>
<reference evidence="2" key="1">
    <citation type="journal article" date="2014" name="Int. J. Syst. Evol. Microbiol.">
        <title>Complete genome sequence of Corynebacterium casei LMG S-19264T (=DSM 44701T), isolated from a smear-ripened cheese.</title>
        <authorList>
            <consortium name="US DOE Joint Genome Institute (JGI-PGF)"/>
            <person name="Walter F."/>
            <person name="Albersmeier A."/>
            <person name="Kalinowski J."/>
            <person name="Ruckert C."/>
        </authorList>
    </citation>
    <scope>NUCLEOTIDE SEQUENCE</scope>
    <source>
        <strain evidence="2">VKM Ac-2007</strain>
    </source>
</reference>
<proteinExistence type="predicted"/>
<evidence type="ECO:0008006" key="4">
    <source>
        <dbReference type="Google" id="ProtNLM"/>
    </source>
</evidence>
<feature type="signal peptide" evidence="1">
    <location>
        <begin position="1"/>
        <end position="27"/>
    </location>
</feature>
<protein>
    <recommendedName>
        <fullName evidence="4">Secreted protein</fullName>
    </recommendedName>
</protein>
<reference evidence="2" key="2">
    <citation type="submission" date="2023-01" db="EMBL/GenBank/DDBJ databases">
        <authorList>
            <person name="Sun Q."/>
            <person name="Evtushenko L."/>
        </authorList>
    </citation>
    <scope>NUCLEOTIDE SEQUENCE</scope>
    <source>
        <strain evidence="2">VKM Ac-2007</strain>
    </source>
</reference>
<keyword evidence="3" id="KW-1185">Reference proteome</keyword>
<gene>
    <name evidence="2" type="ORF">GCM10017600_86770</name>
</gene>
<keyword evidence="1" id="KW-0732">Signal</keyword>
<comment type="caution">
    <text evidence="2">The sequence shown here is derived from an EMBL/GenBank/DDBJ whole genome shotgun (WGS) entry which is preliminary data.</text>
</comment>
<organism evidence="2 3">
    <name type="scientific">Streptosporangium carneum</name>
    <dbReference type="NCBI Taxonomy" id="47481"/>
    <lineage>
        <taxon>Bacteria</taxon>
        <taxon>Bacillati</taxon>
        <taxon>Actinomycetota</taxon>
        <taxon>Actinomycetes</taxon>
        <taxon>Streptosporangiales</taxon>
        <taxon>Streptosporangiaceae</taxon>
        <taxon>Streptosporangium</taxon>
    </lineage>
</organism>
<sequence>MTVKRPPLLAAAILVGVTLWPGGTSGAASVPGAVTGPIPGSAETVATASVQGVVSPGRRCWRRGPLNCCASSEGVRCHRRDRLRDLDDLHDRWLDRHRRHD</sequence>
<feature type="chain" id="PRO_5040924504" description="Secreted protein" evidence="1">
    <location>
        <begin position="28"/>
        <end position="101"/>
    </location>
</feature>
<dbReference type="RefSeq" id="WP_271223484.1">
    <property type="nucleotide sequence ID" value="NZ_BAAAVD010000060.1"/>
</dbReference>
<dbReference type="AlphaFoldDB" id="A0A9W6MHV4"/>
<dbReference type="EMBL" id="BSEV01000046">
    <property type="protein sequence ID" value="GLK15264.1"/>
    <property type="molecule type" value="Genomic_DNA"/>
</dbReference>